<evidence type="ECO:0000313" key="2">
    <source>
        <dbReference type="EMBL" id="KAK7676736.1"/>
    </source>
</evidence>
<protein>
    <submittedName>
        <fullName evidence="2">Uncharacterized protein</fullName>
    </submittedName>
</protein>
<dbReference type="AlphaFoldDB" id="A0AAW0F9D5"/>
<gene>
    <name evidence="2" type="ORF">QCA50_020312</name>
</gene>
<name>A0AAW0F9D5_9APHY</name>
<accession>A0AAW0F9D5</accession>
<comment type="caution">
    <text evidence="2">The sequence shown here is derived from an EMBL/GenBank/DDBJ whole genome shotgun (WGS) entry which is preliminary data.</text>
</comment>
<evidence type="ECO:0000313" key="3">
    <source>
        <dbReference type="Proteomes" id="UP001385951"/>
    </source>
</evidence>
<dbReference type="Proteomes" id="UP001385951">
    <property type="component" value="Unassembled WGS sequence"/>
</dbReference>
<keyword evidence="3" id="KW-1185">Reference proteome</keyword>
<organism evidence="2 3">
    <name type="scientific">Cerrena zonata</name>
    <dbReference type="NCBI Taxonomy" id="2478898"/>
    <lineage>
        <taxon>Eukaryota</taxon>
        <taxon>Fungi</taxon>
        <taxon>Dikarya</taxon>
        <taxon>Basidiomycota</taxon>
        <taxon>Agaricomycotina</taxon>
        <taxon>Agaricomycetes</taxon>
        <taxon>Polyporales</taxon>
        <taxon>Cerrenaceae</taxon>
        <taxon>Cerrena</taxon>
    </lineage>
</organism>
<dbReference type="EMBL" id="JASBNA010000106">
    <property type="protein sequence ID" value="KAK7676736.1"/>
    <property type="molecule type" value="Genomic_DNA"/>
</dbReference>
<evidence type="ECO:0000256" key="1">
    <source>
        <dbReference type="SAM" id="MobiDB-lite"/>
    </source>
</evidence>
<feature type="region of interest" description="Disordered" evidence="1">
    <location>
        <begin position="68"/>
        <end position="99"/>
    </location>
</feature>
<reference evidence="2 3" key="1">
    <citation type="submission" date="2022-09" db="EMBL/GenBank/DDBJ databases">
        <authorList>
            <person name="Palmer J.M."/>
        </authorList>
    </citation>
    <scope>NUCLEOTIDE SEQUENCE [LARGE SCALE GENOMIC DNA]</scope>
    <source>
        <strain evidence="2 3">DSM 7382</strain>
    </source>
</reference>
<proteinExistence type="predicted"/>
<sequence length="99" mass="11063">MEDFESHVRAVFPAICVANGVFERFAELYSFLLLPLEPLSDDTIGEIESMTWRIAIPLRRSLAYPPDSQISISSRRSLPPDETSESIHHDAPMLSSSAT</sequence>